<keyword evidence="1" id="KW-0456">Lyase</keyword>
<dbReference type="GO" id="GO:0016829">
    <property type="term" value="F:lyase activity"/>
    <property type="evidence" value="ECO:0007669"/>
    <property type="project" value="UniProtKB-KW"/>
</dbReference>
<comment type="caution">
    <text evidence="1">The sequence shown here is derived from an EMBL/GenBank/DDBJ whole genome shotgun (WGS) entry which is preliminary data.</text>
</comment>
<name>A0ABS3SZV5_9FLAO</name>
<dbReference type="EMBL" id="JAGEVF010000003">
    <property type="protein sequence ID" value="MBO3116017.1"/>
    <property type="molecule type" value="Genomic_DNA"/>
</dbReference>
<evidence type="ECO:0000313" key="2">
    <source>
        <dbReference type="Proteomes" id="UP000676776"/>
    </source>
</evidence>
<evidence type="ECO:0000313" key="1">
    <source>
        <dbReference type="EMBL" id="MBO3116017.1"/>
    </source>
</evidence>
<organism evidence="1 2">
    <name type="scientific">Winogradskyella pelagia</name>
    <dbReference type="NCBI Taxonomy" id="2819984"/>
    <lineage>
        <taxon>Bacteria</taxon>
        <taxon>Pseudomonadati</taxon>
        <taxon>Bacteroidota</taxon>
        <taxon>Flavobacteriia</taxon>
        <taxon>Flavobacteriales</taxon>
        <taxon>Flavobacteriaceae</taxon>
        <taxon>Winogradskyella</taxon>
    </lineage>
</organism>
<dbReference type="Proteomes" id="UP000676776">
    <property type="component" value="Unassembled WGS sequence"/>
</dbReference>
<keyword evidence="2" id="KW-1185">Reference proteome</keyword>
<sequence>MKKVQLYNQLKTVDATRKKRLEHANFILDDTSLIKPLMDIVFMVDDIVSPKAAWVFEFVCAKDLSLLRPHMEYFTAHLTKVHLDSAVRPIAKVCLFLVDEHYTDPLENHTIELNLKQKESITEACFNWLIHDEKVAPKVYAMQCLFLLGHEFDWIHPELILILEKDYHHQTAGFKAKARHIMTALNKH</sequence>
<proteinExistence type="predicted"/>
<reference evidence="1 2" key="1">
    <citation type="submission" date="2021-03" db="EMBL/GenBank/DDBJ databases">
        <title>Winogradskyella sp. nov., isolated from costal sediment.</title>
        <authorList>
            <person name="Gao C."/>
        </authorList>
    </citation>
    <scope>NUCLEOTIDE SEQUENCE [LARGE SCALE GENOMIC DNA]</scope>
    <source>
        <strain evidence="1 2">DF17</strain>
    </source>
</reference>
<dbReference type="RefSeq" id="WP_208152793.1">
    <property type="nucleotide sequence ID" value="NZ_JAGEVF010000003.1"/>
</dbReference>
<protein>
    <submittedName>
        <fullName evidence="1">Adenylosuccinate lyase</fullName>
    </submittedName>
</protein>
<accession>A0ABS3SZV5</accession>
<gene>
    <name evidence="1" type="ORF">J4050_04620</name>
</gene>